<organism evidence="3 4">
    <name type="scientific">Aureimonas populi</name>
    <dbReference type="NCBI Taxonomy" id="1701758"/>
    <lineage>
        <taxon>Bacteria</taxon>
        <taxon>Pseudomonadati</taxon>
        <taxon>Pseudomonadota</taxon>
        <taxon>Alphaproteobacteria</taxon>
        <taxon>Hyphomicrobiales</taxon>
        <taxon>Aurantimonadaceae</taxon>
        <taxon>Aureimonas</taxon>
    </lineage>
</organism>
<dbReference type="RefSeq" id="WP_209737182.1">
    <property type="nucleotide sequence ID" value="NZ_CP072611.1"/>
</dbReference>
<evidence type="ECO:0000313" key="4">
    <source>
        <dbReference type="Proteomes" id="UP001597371"/>
    </source>
</evidence>
<keyword evidence="4" id="KW-1185">Reference proteome</keyword>
<protein>
    <recommendedName>
        <fullName evidence="2">UPF0235 protein ACFSKQ_14730</fullName>
    </recommendedName>
</protein>
<dbReference type="HAMAP" id="MF_00634">
    <property type="entry name" value="UPF0235"/>
    <property type="match status" value="1"/>
</dbReference>
<accession>A0ABW5CSB4</accession>
<evidence type="ECO:0000256" key="1">
    <source>
        <dbReference type="ARBA" id="ARBA00010364"/>
    </source>
</evidence>
<dbReference type="Pfam" id="PF02594">
    <property type="entry name" value="DUF167"/>
    <property type="match status" value="1"/>
</dbReference>
<dbReference type="SMART" id="SM01152">
    <property type="entry name" value="DUF167"/>
    <property type="match status" value="1"/>
</dbReference>
<dbReference type="NCBIfam" id="TIGR00251">
    <property type="entry name" value="DUF167 family protein"/>
    <property type="match status" value="1"/>
</dbReference>
<dbReference type="InterPro" id="IPR003746">
    <property type="entry name" value="DUF167"/>
</dbReference>
<dbReference type="PANTHER" id="PTHR13420:SF7">
    <property type="entry name" value="UPF0235 PROTEIN C15ORF40"/>
    <property type="match status" value="1"/>
</dbReference>
<dbReference type="Gene3D" id="3.30.1200.10">
    <property type="entry name" value="YggU-like"/>
    <property type="match status" value="1"/>
</dbReference>
<dbReference type="EMBL" id="JBHUIJ010000022">
    <property type="protein sequence ID" value="MFD2238708.1"/>
    <property type="molecule type" value="Genomic_DNA"/>
</dbReference>
<dbReference type="InterPro" id="IPR036591">
    <property type="entry name" value="YggU-like_sf"/>
</dbReference>
<sequence>MAGLVLSVRLTPKAAQDRLDCASLEEGGAWRLKARVRAVPEDGKANAALVRLIAEELGVPKSAVGLDAGSRSREKRVRIETTPDRLEHALERLRRLSSAEEREPMRRR</sequence>
<gene>
    <name evidence="3" type="ORF">ACFSKQ_14730</name>
</gene>
<dbReference type="SUPFAM" id="SSF69786">
    <property type="entry name" value="YggU-like"/>
    <property type="match status" value="1"/>
</dbReference>
<comment type="caution">
    <text evidence="3">The sequence shown here is derived from an EMBL/GenBank/DDBJ whole genome shotgun (WGS) entry which is preliminary data.</text>
</comment>
<proteinExistence type="inferred from homology"/>
<comment type="similarity">
    <text evidence="1 2">Belongs to the UPF0235 family.</text>
</comment>
<dbReference type="Proteomes" id="UP001597371">
    <property type="component" value="Unassembled WGS sequence"/>
</dbReference>
<evidence type="ECO:0000313" key="3">
    <source>
        <dbReference type="EMBL" id="MFD2238708.1"/>
    </source>
</evidence>
<name>A0ABW5CSB4_9HYPH</name>
<reference evidence="4" key="1">
    <citation type="journal article" date="2019" name="Int. J. Syst. Evol. Microbiol.">
        <title>The Global Catalogue of Microorganisms (GCM) 10K type strain sequencing project: providing services to taxonomists for standard genome sequencing and annotation.</title>
        <authorList>
            <consortium name="The Broad Institute Genomics Platform"/>
            <consortium name="The Broad Institute Genome Sequencing Center for Infectious Disease"/>
            <person name="Wu L."/>
            <person name="Ma J."/>
        </authorList>
    </citation>
    <scope>NUCLEOTIDE SEQUENCE [LARGE SCALE GENOMIC DNA]</scope>
    <source>
        <strain evidence="4">ZS-35-S2</strain>
    </source>
</reference>
<dbReference type="PANTHER" id="PTHR13420">
    <property type="entry name" value="UPF0235 PROTEIN C15ORF40"/>
    <property type="match status" value="1"/>
</dbReference>
<evidence type="ECO:0000256" key="2">
    <source>
        <dbReference type="HAMAP-Rule" id="MF_00634"/>
    </source>
</evidence>